<dbReference type="InterPro" id="IPR040079">
    <property type="entry name" value="Glutathione_S-Trfase"/>
</dbReference>
<sequence>MSVAARTASPVDFDEFGPYLPKNRAGQPLQRADPAFRDRITADGSSGFRAEPQRYHLYAAAPCPFSHRSTIVLRLRGLTDVVSISLVDPIRDGRGWAFRAGEGHGPDEVNGFAFLSEAYEATDPEYDSHVSVPVLWDRRTGRIVCNDYRVLSTDLATAFDEWATDDGDLYPADLRTEIDELHDFLYTRVHDGPYRCGFAPSQEAYEREVRDLFEALDQLDARLARQRYLFGDRLTEADVRLWVTLARFDAVYATHFKANLRRIVDYPHLWAYARDLYQRPAFRESTDFAQIKRHYFVTHPWLNPTRIVPAGPDLDWTAPHTRAALTGGR</sequence>
<keyword evidence="3" id="KW-1185">Reference proteome</keyword>
<reference evidence="2 3" key="1">
    <citation type="submission" date="2021-01" db="EMBL/GenBank/DDBJ databases">
        <title>Whole genome shotgun sequence of Plantactinospora mayteni NBRC 109088.</title>
        <authorList>
            <person name="Komaki H."/>
            <person name="Tamura T."/>
        </authorList>
    </citation>
    <scope>NUCLEOTIDE SEQUENCE [LARGE SCALE GENOMIC DNA]</scope>
    <source>
        <strain evidence="2 3">NBRC 109088</strain>
    </source>
</reference>
<feature type="domain" description="GST C-terminal" evidence="1">
    <location>
        <begin position="171"/>
        <end position="295"/>
    </location>
</feature>
<dbReference type="InterPro" id="IPR047047">
    <property type="entry name" value="GST_Omega-like_C"/>
</dbReference>
<dbReference type="SUPFAM" id="SSF47616">
    <property type="entry name" value="GST C-terminal domain-like"/>
    <property type="match status" value="1"/>
</dbReference>
<comment type="caution">
    <text evidence="2">The sequence shown here is derived from an EMBL/GenBank/DDBJ whole genome shotgun (WGS) entry which is preliminary data.</text>
</comment>
<name>A0ABQ4EGT3_9ACTN</name>
<dbReference type="Gene3D" id="1.20.1050.10">
    <property type="match status" value="1"/>
</dbReference>
<dbReference type="InterPro" id="IPR004045">
    <property type="entry name" value="Glutathione_S-Trfase_N"/>
</dbReference>
<accession>A0ABQ4EGT3</accession>
<dbReference type="Pfam" id="PF13410">
    <property type="entry name" value="GST_C_2"/>
    <property type="match status" value="1"/>
</dbReference>
<dbReference type="PROSITE" id="PS50405">
    <property type="entry name" value="GST_CTER"/>
    <property type="match status" value="1"/>
</dbReference>
<dbReference type="InterPro" id="IPR036282">
    <property type="entry name" value="Glutathione-S-Trfase_C_sf"/>
</dbReference>
<dbReference type="Proteomes" id="UP000621500">
    <property type="component" value="Unassembled WGS sequence"/>
</dbReference>
<evidence type="ECO:0000313" key="3">
    <source>
        <dbReference type="Proteomes" id="UP000621500"/>
    </source>
</evidence>
<dbReference type="SFLD" id="SFLDG01148">
    <property type="entry name" value="Xi_(cytGST)"/>
    <property type="match status" value="1"/>
</dbReference>
<dbReference type="InterPro" id="IPR036249">
    <property type="entry name" value="Thioredoxin-like_sf"/>
</dbReference>
<dbReference type="SFLD" id="SFLDG01206">
    <property type="entry name" value="Xi.1"/>
    <property type="match status" value="1"/>
</dbReference>
<protein>
    <submittedName>
        <fullName evidence="2">Glutathione-dependent reductase</fullName>
    </submittedName>
</protein>
<evidence type="ECO:0000313" key="2">
    <source>
        <dbReference type="EMBL" id="GIG93942.1"/>
    </source>
</evidence>
<dbReference type="InterPro" id="IPR016639">
    <property type="entry name" value="GST_Omega/GSH"/>
</dbReference>
<dbReference type="RefSeq" id="WP_203855614.1">
    <property type="nucleotide sequence ID" value="NZ_BAAAZQ010000002.1"/>
</dbReference>
<dbReference type="PANTHER" id="PTHR32419:SF6">
    <property type="entry name" value="GLUTATHIONE S-TRANSFERASE OMEGA-LIKE 1-RELATED"/>
    <property type="match status" value="1"/>
</dbReference>
<dbReference type="SUPFAM" id="SSF52833">
    <property type="entry name" value="Thioredoxin-like"/>
    <property type="match status" value="1"/>
</dbReference>
<dbReference type="PANTHER" id="PTHR32419">
    <property type="entry name" value="GLUTATHIONYL-HYDROQUINONE REDUCTASE"/>
    <property type="match status" value="1"/>
</dbReference>
<dbReference type="SFLD" id="SFLDS00019">
    <property type="entry name" value="Glutathione_Transferase_(cytos"/>
    <property type="match status" value="1"/>
</dbReference>
<organism evidence="2 3">
    <name type="scientific">Plantactinospora mayteni</name>
    <dbReference type="NCBI Taxonomy" id="566021"/>
    <lineage>
        <taxon>Bacteria</taxon>
        <taxon>Bacillati</taxon>
        <taxon>Actinomycetota</taxon>
        <taxon>Actinomycetes</taxon>
        <taxon>Micromonosporales</taxon>
        <taxon>Micromonosporaceae</taxon>
        <taxon>Plantactinospora</taxon>
    </lineage>
</organism>
<dbReference type="InterPro" id="IPR010987">
    <property type="entry name" value="Glutathione-S-Trfase_C-like"/>
</dbReference>
<gene>
    <name evidence="2" type="ORF">Pma05_05150</name>
</gene>
<dbReference type="Gene3D" id="3.40.30.10">
    <property type="entry name" value="Glutaredoxin"/>
    <property type="match status" value="1"/>
</dbReference>
<proteinExistence type="predicted"/>
<dbReference type="EMBL" id="BONX01000003">
    <property type="protein sequence ID" value="GIG93942.1"/>
    <property type="molecule type" value="Genomic_DNA"/>
</dbReference>
<dbReference type="CDD" id="cd03190">
    <property type="entry name" value="GST_C_Omega_like"/>
    <property type="match status" value="1"/>
</dbReference>
<dbReference type="PIRSF" id="PIRSF015753">
    <property type="entry name" value="GST"/>
    <property type="match status" value="1"/>
</dbReference>
<evidence type="ECO:0000259" key="1">
    <source>
        <dbReference type="PROSITE" id="PS50405"/>
    </source>
</evidence>
<dbReference type="Pfam" id="PF13409">
    <property type="entry name" value="GST_N_2"/>
    <property type="match status" value="1"/>
</dbReference>